<feature type="domain" description="RRM" evidence="4">
    <location>
        <begin position="111"/>
        <end position="190"/>
    </location>
</feature>
<dbReference type="EMBL" id="JACAGC010000001">
    <property type="protein sequence ID" value="KAF6390323.1"/>
    <property type="molecule type" value="Genomic_DNA"/>
</dbReference>
<dbReference type="GO" id="GO:0000785">
    <property type="term" value="C:chromatin"/>
    <property type="evidence" value="ECO:0007669"/>
    <property type="project" value="TreeGrafter"/>
</dbReference>
<feature type="domain" description="RRM" evidence="4">
    <location>
        <begin position="26"/>
        <end position="103"/>
    </location>
</feature>
<sequence>MRKLSETKDLPEGFKIEVSKNQPVGNKMFIGGLSADISKQALREYLSQFGEVVDFIIKTHPNTGLPRGFGFVLFKDKATVEKVLQIQEHIVCGRKIELKRAKVMESKFCPRKVFVGGLNPRMPEEKIREYFGTFGVIENIELPVSRRTNERRAFCFISYAEETAVRKLLEAKYHFIGSGRCEVKIALRNPNLKPQQMGERDAPLPSVGNPWGDRALPANPNAFTADQNVCGAVGGGESSSTMLVPVPLAACNQGFVFPDEEYGDFYNVYSDQPVFHNYSGQYFLGYNHGTHAIGAVPPNYNVQMNEAAPFDPGCHGVYQLF</sequence>
<proteinExistence type="predicted"/>
<dbReference type="PANTHER" id="PTHR48033">
    <property type="entry name" value="RNA-BINDING (RRM/RBD/RNP MOTIFS) FAMILY PROTEIN"/>
    <property type="match status" value="1"/>
</dbReference>
<gene>
    <name evidence="5" type="ORF">mRhiFer1_007897</name>
</gene>
<dbReference type="GO" id="GO:0005654">
    <property type="term" value="C:nucleoplasm"/>
    <property type="evidence" value="ECO:0007669"/>
    <property type="project" value="TreeGrafter"/>
</dbReference>
<evidence type="ECO:0000256" key="1">
    <source>
        <dbReference type="ARBA" id="ARBA00004123"/>
    </source>
</evidence>
<dbReference type="Gene3D" id="3.30.70.330">
    <property type="match status" value="2"/>
</dbReference>
<evidence type="ECO:0000256" key="2">
    <source>
        <dbReference type="ARBA" id="ARBA00023242"/>
    </source>
</evidence>
<dbReference type="AlphaFoldDB" id="A0A7J8AUT6"/>
<evidence type="ECO:0000313" key="5">
    <source>
        <dbReference type="EMBL" id="KAF6390323.1"/>
    </source>
</evidence>
<dbReference type="SUPFAM" id="SSF54928">
    <property type="entry name" value="RNA-binding domain, RBD"/>
    <property type="match status" value="2"/>
</dbReference>
<dbReference type="Proteomes" id="UP000585614">
    <property type="component" value="Unassembled WGS sequence"/>
</dbReference>
<dbReference type="InterPro" id="IPR012677">
    <property type="entry name" value="Nucleotide-bd_a/b_plait_sf"/>
</dbReference>
<keyword evidence="3" id="KW-0694">RNA-binding</keyword>
<dbReference type="GO" id="GO:0034046">
    <property type="term" value="F:poly(G) binding"/>
    <property type="evidence" value="ECO:0007669"/>
    <property type="project" value="TreeGrafter"/>
</dbReference>
<evidence type="ECO:0000313" key="6">
    <source>
        <dbReference type="Proteomes" id="UP000585614"/>
    </source>
</evidence>
<accession>A0A7J8AUT6</accession>
<dbReference type="InterPro" id="IPR000504">
    <property type="entry name" value="RRM_dom"/>
</dbReference>
<name>A0A7J8AUT6_RHIFE</name>
<dbReference type="GO" id="GO:0010468">
    <property type="term" value="P:regulation of gene expression"/>
    <property type="evidence" value="ECO:0007669"/>
    <property type="project" value="TreeGrafter"/>
</dbReference>
<dbReference type="InterPro" id="IPR035979">
    <property type="entry name" value="RBD_domain_sf"/>
</dbReference>
<organism evidence="5 6">
    <name type="scientific">Rhinolophus ferrumequinum</name>
    <name type="common">Greater horseshoe bat</name>
    <dbReference type="NCBI Taxonomy" id="59479"/>
    <lineage>
        <taxon>Eukaryota</taxon>
        <taxon>Metazoa</taxon>
        <taxon>Chordata</taxon>
        <taxon>Craniata</taxon>
        <taxon>Vertebrata</taxon>
        <taxon>Euteleostomi</taxon>
        <taxon>Mammalia</taxon>
        <taxon>Eutheria</taxon>
        <taxon>Laurasiatheria</taxon>
        <taxon>Chiroptera</taxon>
        <taxon>Yinpterochiroptera</taxon>
        <taxon>Rhinolophoidea</taxon>
        <taxon>Rhinolophidae</taxon>
        <taxon>Rhinolophinae</taxon>
        <taxon>Rhinolophus</taxon>
    </lineage>
</organism>
<dbReference type="PANTHER" id="PTHR48033:SF14">
    <property type="entry name" value="MCG53108"/>
    <property type="match status" value="1"/>
</dbReference>
<evidence type="ECO:0000259" key="4">
    <source>
        <dbReference type="PROSITE" id="PS50102"/>
    </source>
</evidence>
<dbReference type="Pfam" id="PF00076">
    <property type="entry name" value="RRM_1"/>
    <property type="match status" value="2"/>
</dbReference>
<dbReference type="SMART" id="SM00360">
    <property type="entry name" value="RRM"/>
    <property type="match status" value="2"/>
</dbReference>
<keyword evidence="2" id="KW-0539">Nucleus</keyword>
<protein>
    <recommendedName>
        <fullName evidence="4">RRM domain-containing protein</fullName>
    </recommendedName>
</protein>
<evidence type="ECO:0000256" key="3">
    <source>
        <dbReference type="PROSITE-ProRule" id="PRU00176"/>
    </source>
</evidence>
<comment type="caution">
    <text evidence="5">The sequence shown here is derived from an EMBL/GenBank/DDBJ whole genome shotgun (WGS) entry which is preliminary data.</text>
</comment>
<reference evidence="5 6" key="1">
    <citation type="journal article" date="2020" name="Nature">
        <title>Six reference-quality genomes reveal evolution of bat adaptations.</title>
        <authorList>
            <person name="Jebb D."/>
            <person name="Huang Z."/>
            <person name="Pippel M."/>
            <person name="Hughes G.M."/>
            <person name="Lavrichenko K."/>
            <person name="Devanna P."/>
            <person name="Winkler S."/>
            <person name="Jermiin L.S."/>
            <person name="Skirmuntt E.C."/>
            <person name="Katzourakis A."/>
            <person name="Burkitt-Gray L."/>
            <person name="Ray D.A."/>
            <person name="Sullivan K.A.M."/>
            <person name="Roscito J.G."/>
            <person name="Kirilenko B.M."/>
            <person name="Davalos L.M."/>
            <person name="Corthals A.P."/>
            <person name="Power M.L."/>
            <person name="Jones G."/>
            <person name="Ransome R.D."/>
            <person name="Dechmann D.K.N."/>
            <person name="Locatelli A.G."/>
            <person name="Puechmaille S.J."/>
            <person name="Fedrigo O."/>
            <person name="Jarvis E.D."/>
            <person name="Hiller M."/>
            <person name="Vernes S.C."/>
            <person name="Myers E.W."/>
            <person name="Teeling E.C."/>
        </authorList>
    </citation>
    <scope>NUCLEOTIDE SEQUENCE [LARGE SCALE GENOMIC DNA]</scope>
    <source>
        <strain evidence="5">MRhiFer1</strain>
        <tissue evidence="5">Lung</tissue>
    </source>
</reference>
<dbReference type="PROSITE" id="PS50102">
    <property type="entry name" value="RRM"/>
    <property type="match status" value="2"/>
</dbReference>
<dbReference type="OrthoDB" id="267048at2759"/>
<comment type="subcellular location">
    <subcellularLocation>
        <location evidence="1">Nucleus</location>
    </subcellularLocation>
</comment>
<dbReference type="GO" id="GO:0008143">
    <property type="term" value="F:poly(A) binding"/>
    <property type="evidence" value="ECO:0007669"/>
    <property type="project" value="TreeGrafter"/>
</dbReference>